<sequence length="192" mass="21315">MNSKLLFSLVCSAVLFASGCNTNPHFYNDTNQPVTHVSVEQKQTDAKILSSLIVLNKNEIAAANTAQQKSANHAVRNYAEIMNKAHSRNLQEAERLSQKLDVAPKQGQTAAQLQRKGRQELAALNRLQNHAFDRAYINAMVKDHAAALQLLDQRLIPQATNPQLRQYLEATRANVAQHLKQAQAVQNQLANS</sequence>
<evidence type="ECO:0000259" key="2">
    <source>
        <dbReference type="Pfam" id="PF13628"/>
    </source>
</evidence>
<evidence type="ECO:0000313" key="3">
    <source>
        <dbReference type="EMBL" id="KTC97690.1"/>
    </source>
</evidence>
<dbReference type="STRING" id="448.Lery_1529"/>
<dbReference type="PATRIC" id="fig|448.7.peg.1597"/>
<dbReference type="InterPro" id="IPR025419">
    <property type="entry name" value="DUF4142"/>
</dbReference>
<dbReference type="Pfam" id="PF13628">
    <property type="entry name" value="DUF4142"/>
    <property type="match status" value="1"/>
</dbReference>
<dbReference type="EMBL" id="LNYA01000024">
    <property type="protein sequence ID" value="KTC97690.1"/>
    <property type="molecule type" value="Genomic_DNA"/>
</dbReference>
<name>A0A0W0TQF6_LEGER</name>
<keyword evidence="1" id="KW-0732">Signal</keyword>
<gene>
    <name evidence="3" type="ORF">Lery_1529</name>
</gene>
<reference evidence="3 4" key="1">
    <citation type="submission" date="2015-11" db="EMBL/GenBank/DDBJ databases">
        <title>Genomic analysis of 38 Legionella species identifies large and diverse effector repertoires.</title>
        <authorList>
            <person name="Burstein D."/>
            <person name="Amaro F."/>
            <person name="Zusman T."/>
            <person name="Lifshitz Z."/>
            <person name="Cohen O."/>
            <person name="Gilbert J.A."/>
            <person name="Pupko T."/>
            <person name="Shuman H.A."/>
            <person name="Segal G."/>
        </authorList>
    </citation>
    <scope>NUCLEOTIDE SEQUENCE [LARGE SCALE GENOMIC DNA]</scope>
    <source>
        <strain evidence="3 4">SE-32A-C8</strain>
    </source>
</reference>
<evidence type="ECO:0000256" key="1">
    <source>
        <dbReference type="SAM" id="SignalP"/>
    </source>
</evidence>
<dbReference type="PROSITE" id="PS51257">
    <property type="entry name" value="PROKAR_LIPOPROTEIN"/>
    <property type="match status" value="1"/>
</dbReference>
<feature type="chain" id="PRO_5006913291" description="DUF4142 domain-containing protein" evidence="1">
    <location>
        <begin position="18"/>
        <end position="192"/>
    </location>
</feature>
<feature type="domain" description="DUF4142" evidence="2">
    <location>
        <begin position="43"/>
        <end position="184"/>
    </location>
</feature>
<protein>
    <recommendedName>
        <fullName evidence="2">DUF4142 domain-containing protein</fullName>
    </recommendedName>
</protein>
<dbReference type="Gene3D" id="1.20.1260.10">
    <property type="match status" value="1"/>
</dbReference>
<accession>A0A0W0TQF6</accession>
<proteinExistence type="predicted"/>
<dbReference type="RefSeq" id="WP_058526669.1">
    <property type="nucleotide sequence ID" value="NZ_CAAAHY010000022.1"/>
</dbReference>
<dbReference type="PANTHER" id="PTHR38593:SF1">
    <property type="entry name" value="BLR2558 PROTEIN"/>
    <property type="match status" value="1"/>
</dbReference>
<organism evidence="3 4">
    <name type="scientific">Legionella erythra</name>
    <dbReference type="NCBI Taxonomy" id="448"/>
    <lineage>
        <taxon>Bacteria</taxon>
        <taxon>Pseudomonadati</taxon>
        <taxon>Pseudomonadota</taxon>
        <taxon>Gammaproteobacteria</taxon>
        <taxon>Legionellales</taxon>
        <taxon>Legionellaceae</taxon>
        <taxon>Legionella</taxon>
    </lineage>
</organism>
<dbReference type="Proteomes" id="UP000054773">
    <property type="component" value="Unassembled WGS sequence"/>
</dbReference>
<dbReference type="InterPro" id="IPR012347">
    <property type="entry name" value="Ferritin-like"/>
</dbReference>
<keyword evidence="4" id="KW-1185">Reference proteome</keyword>
<feature type="signal peptide" evidence="1">
    <location>
        <begin position="1"/>
        <end position="17"/>
    </location>
</feature>
<comment type="caution">
    <text evidence="3">The sequence shown here is derived from an EMBL/GenBank/DDBJ whole genome shotgun (WGS) entry which is preliminary data.</text>
</comment>
<dbReference type="OrthoDB" id="5998717at2"/>
<evidence type="ECO:0000313" key="4">
    <source>
        <dbReference type="Proteomes" id="UP000054773"/>
    </source>
</evidence>
<dbReference type="AlphaFoldDB" id="A0A0W0TQF6"/>
<dbReference type="PANTHER" id="PTHR38593">
    <property type="entry name" value="BLR2558 PROTEIN"/>
    <property type="match status" value="1"/>
</dbReference>